<dbReference type="EMBL" id="MU006711">
    <property type="protein sequence ID" value="KAF2629030.1"/>
    <property type="molecule type" value="Genomic_DNA"/>
</dbReference>
<accession>A0ACB6S448</accession>
<dbReference type="Proteomes" id="UP000799754">
    <property type="component" value="Unassembled WGS sequence"/>
</dbReference>
<evidence type="ECO:0000313" key="1">
    <source>
        <dbReference type="EMBL" id="KAF2629030.1"/>
    </source>
</evidence>
<reference evidence="1" key="1">
    <citation type="journal article" date="2020" name="Stud. Mycol.">
        <title>101 Dothideomycetes genomes: a test case for predicting lifestyles and emergence of pathogens.</title>
        <authorList>
            <person name="Haridas S."/>
            <person name="Albert R."/>
            <person name="Binder M."/>
            <person name="Bloem J."/>
            <person name="Labutti K."/>
            <person name="Salamov A."/>
            <person name="Andreopoulos B."/>
            <person name="Baker S."/>
            <person name="Barry K."/>
            <person name="Bills G."/>
            <person name="Bluhm B."/>
            <person name="Cannon C."/>
            <person name="Castanera R."/>
            <person name="Culley D."/>
            <person name="Daum C."/>
            <person name="Ezra D."/>
            <person name="Gonzalez J."/>
            <person name="Henrissat B."/>
            <person name="Kuo A."/>
            <person name="Liang C."/>
            <person name="Lipzen A."/>
            <person name="Lutzoni F."/>
            <person name="Magnuson J."/>
            <person name="Mondo S."/>
            <person name="Nolan M."/>
            <person name="Ohm R."/>
            <person name="Pangilinan J."/>
            <person name="Park H.-J."/>
            <person name="Ramirez L."/>
            <person name="Alfaro M."/>
            <person name="Sun H."/>
            <person name="Tritt A."/>
            <person name="Yoshinaga Y."/>
            <person name="Zwiers L.-H."/>
            <person name="Turgeon B."/>
            <person name="Goodwin S."/>
            <person name="Spatafora J."/>
            <person name="Crous P."/>
            <person name="Grigoriev I."/>
        </authorList>
    </citation>
    <scope>NUCLEOTIDE SEQUENCE</scope>
    <source>
        <strain evidence="1">CBS 525.71</strain>
    </source>
</reference>
<proteinExistence type="predicted"/>
<evidence type="ECO:0000313" key="2">
    <source>
        <dbReference type="Proteomes" id="UP000799754"/>
    </source>
</evidence>
<sequence>MMYSRCVPTSYSMPARNPIPAPMLMTIHPAPIAPGINSALPAEPVMFMPAIAVPVAVVMLMPLIPLIPLMPLMTSPFDMVMEASIDMLLISVTMEEPLAATAAAAVGSLSHIIVTISAADAVAVADGFDVIPDCARARGAKARTATARILECILTNSILISVD</sequence>
<name>A0ACB6S448_9PLEO</name>
<keyword evidence="2" id="KW-1185">Reference proteome</keyword>
<comment type="caution">
    <text evidence="1">The sequence shown here is derived from an EMBL/GenBank/DDBJ whole genome shotgun (WGS) entry which is preliminary data.</text>
</comment>
<gene>
    <name evidence="1" type="ORF">BU25DRAFT_25772</name>
</gene>
<organism evidence="1 2">
    <name type="scientific">Macroventuria anomochaeta</name>
    <dbReference type="NCBI Taxonomy" id="301207"/>
    <lineage>
        <taxon>Eukaryota</taxon>
        <taxon>Fungi</taxon>
        <taxon>Dikarya</taxon>
        <taxon>Ascomycota</taxon>
        <taxon>Pezizomycotina</taxon>
        <taxon>Dothideomycetes</taxon>
        <taxon>Pleosporomycetidae</taxon>
        <taxon>Pleosporales</taxon>
        <taxon>Pleosporineae</taxon>
        <taxon>Didymellaceae</taxon>
        <taxon>Macroventuria</taxon>
    </lineage>
</organism>
<protein>
    <submittedName>
        <fullName evidence="1">Uncharacterized protein</fullName>
    </submittedName>
</protein>